<gene>
    <name evidence="1" type="ORF">C8R41DRAFT_56695</name>
</gene>
<accession>A0ABQ8VSA9</accession>
<organism evidence="1 2">
    <name type="scientific">Lentinula lateritia</name>
    <dbReference type="NCBI Taxonomy" id="40482"/>
    <lineage>
        <taxon>Eukaryota</taxon>
        <taxon>Fungi</taxon>
        <taxon>Dikarya</taxon>
        <taxon>Basidiomycota</taxon>
        <taxon>Agaricomycotina</taxon>
        <taxon>Agaricomycetes</taxon>
        <taxon>Agaricomycetidae</taxon>
        <taxon>Agaricales</taxon>
        <taxon>Marasmiineae</taxon>
        <taxon>Omphalotaceae</taxon>
        <taxon>Lentinula</taxon>
    </lineage>
</organism>
<comment type="caution">
    <text evidence="1">The sequence shown here is derived from an EMBL/GenBank/DDBJ whole genome shotgun (WGS) entry which is preliminary data.</text>
</comment>
<proteinExistence type="predicted"/>
<protein>
    <recommendedName>
        <fullName evidence="3">F-box domain-containing protein</fullName>
    </recommendedName>
</protein>
<dbReference type="Proteomes" id="UP001150217">
    <property type="component" value="Unassembled WGS sequence"/>
</dbReference>
<evidence type="ECO:0000313" key="2">
    <source>
        <dbReference type="Proteomes" id="UP001150217"/>
    </source>
</evidence>
<evidence type="ECO:0000313" key="1">
    <source>
        <dbReference type="EMBL" id="KAJ4499264.1"/>
    </source>
</evidence>
<sequence length="81" mass="9227">MNGCYLSAHLVVDLPMNLAVEELHIHLQCLQHLSLAPFRSVDSQSLMKLKNCCPTIVSVDVGRDHWFFSDGWSICINDHYI</sequence>
<keyword evidence="2" id="KW-1185">Reference proteome</keyword>
<reference evidence="1" key="1">
    <citation type="submission" date="2022-08" db="EMBL/GenBank/DDBJ databases">
        <title>A Global Phylogenomic Analysis of the Shiitake Genus Lentinula.</title>
        <authorList>
            <consortium name="DOE Joint Genome Institute"/>
            <person name="Sierra-Patev S."/>
            <person name="Min B."/>
            <person name="Naranjo-Ortiz M."/>
            <person name="Looney B."/>
            <person name="Konkel Z."/>
            <person name="Slot J.C."/>
            <person name="Sakamoto Y."/>
            <person name="Steenwyk J.L."/>
            <person name="Rokas A."/>
            <person name="Carro J."/>
            <person name="Camarero S."/>
            <person name="Ferreira P."/>
            <person name="Molpeceres G."/>
            <person name="Ruiz-Duenas F.J."/>
            <person name="Serrano A."/>
            <person name="Henrissat B."/>
            <person name="Drula E."/>
            <person name="Hughes K.W."/>
            <person name="Mata J.L."/>
            <person name="Ishikawa N.K."/>
            <person name="Vargas-Isla R."/>
            <person name="Ushijima S."/>
            <person name="Smith C.A."/>
            <person name="Ahrendt S."/>
            <person name="Andreopoulos W."/>
            <person name="He G."/>
            <person name="Labutti K."/>
            <person name="Lipzen A."/>
            <person name="Ng V."/>
            <person name="Riley R."/>
            <person name="Sandor L."/>
            <person name="Barry K."/>
            <person name="Martinez A.T."/>
            <person name="Xiao Y."/>
            <person name="Gibbons J.G."/>
            <person name="Terashima K."/>
            <person name="Grigoriev I.V."/>
            <person name="Hibbett D.S."/>
        </authorList>
    </citation>
    <scope>NUCLEOTIDE SEQUENCE</scope>
    <source>
        <strain evidence="1">RHP3577 ss4</strain>
    </source>
</reference>
<evidence type="ECO:0008006" key="3">
    <source>
        <dbReference type="Google" id="ProtNLM"/>
    </source>
</evidence>
<dbReference type="EMBL" id="JANVFT010000011">
    <property type="protein sequence ID" value="KAJ4499264.1"/>
    <property type="molecule type" value="Genomic_DNA"/>
</dbReference>
<name>A0ABQ8VSA9_9AGAR</name>